<dbReference type="InterPro" id="IPR011343">
    <property type="entry name" value="DeoC"/>
</dbReference>
<accession>A0ABY8CZV7</accession>
<dbReference type="InterPro" id="IPR013785">
    <property type="entry name" value="Aldolase_TIM"/>
</dbReference>
<name>A0ABY8CZV7_9HYPH</name>
<protein>
    <recommendedName>
        <fullName evidence="3 7">Deoxyribose-phosphate aldolase</fullName>
        <ecNumber evidence="3 7">4.1.2.4</ecNumber>
    </recommendedName>
</protein>
<sequence>MIEATNRQVAQLALSLLDLSDLGADCTKESIKKLCADAHTPYGSAAAICVWPRFVAEARRTLGPESAIRLATAVNFPGGDGAVAAVVAETKAAIAEGAEEIDLVIPYETLIQGDEQATRRMISAVRAVCPASIVLKAILETGALKDLALIRRASHIAIREGADFLKTSTGQSEVNDTLEAADVMLTCIRESGRRVGFKPSGDVRTFADAKLYLDLAITIHGPDWLMPSTFRLGASGLLESILAVIEASDAMRRTAVY</sequence>
<dbReference type="PIRSF" id="PIRSF001357">
    <property type="entry name" value="DeoC"/>
    <property type="match status" value="1"/>
</dbReference>
<comment type="pathway">
    <text evidence="1">Carbohydrate degradation; 2-deoxy-D-ribose 1-phosphate degradation; D-glyceraldehyde 3-phosphate and acetaldehyde from 2-deoxy-alpha-D-ribose 1-phosphate: step 2/2.</text>
</comment>
<dbReference type="EMBL" id="CP120371">
    <property type="protein sequence ID" value="WEX84181.1"/>
    <property type="molecule type" value="Genomic_DNA"/>
</dbReference>
<evidence type="ECO:0000256" key="5">
    <source>
        <dbReference type="ARBA" id="ARBA00023270"/>
    </source>
</evidence>
<dbReference type="PANTHER" id="PTHR10889:SF3">
    <property type="entry name" value="DEOXYRIBOSE-PHOSPHATE ALDOLASE"/>
    <property type="match status" value="1"/>
</dbReference>
<dbReference type="NCBIfam" id="TIGR00126">
    <property type="entry name" value="deoC"/>
    <property type="match status" value="1"/>
</dbReference>
<proteinExistence type="inferred from homology"/>
<evidence type="ECO:0000256" key="6">
    <source>
        <dbReference type="ARBA" id="ARBA00048791"/>
    </source>
</evidence>
<comment type="catalytic activity">
    <reaction evidence="6">
        <text>2-deoxy-D-ribose 5-phosphate = D-glyceraldehyde 3-phosphate + acetaldehyde</text>
        <dbReference type="Rhea" id="RHEA:12821"/>
        <dbReference type="ChEBI" id="CHEBI:15343"/>
        <dbReference type="ChEBI" id="CHEBI:59776"/>
        <dbReference type="ChEBI" id="CHEBI:62877"/>
        <dbReference type="EC" id="4.1.2.4"/>
    </reaction>
</comment>
<evidence type="ECO:0000313" key="9">
    <source>
        <dbReference type="Proteomes" id="UP001235547"/>
    </source>
</evidence>
<dbReference type="GO" id="GO:0004139">
    <property type="term" value="F:deoxyribose-phosphate aldolase activity"/>
    <property type="evidence" value="ECO:0007669"/>
    <property type="project" value="UniProtKB-EC"/>
</dbReference>
<keyword evidence="5" id="KW-0704">Schiff base</keyword>
<dbReference type="EC" id="4.1.2.4" evidence="3 7"/>
<dbReference type="SUPFAM" id="SSF51569">
    <property type="entry name" value="Aldolase"/>
    <property type="match status" value="1"/>
</dbReference>
<dbReference type="InterPro" id="IPR002915">
    <property type="entry name" value="DeoC/FbaB/LacD_aldolase"/>
</dbReference>
<dbReference type="RefSeq" id="WP_280735089.1">
    <property type="nucleotide sequence ID" value="NZ_CP120368.1"/>
</dbReference>
<gene>
    <name evidence="8" type="primary">deoC</name>
    <name evidence="8" type="ORF">PYH38_003035</name>
</gene>
<evidence type="ECO:0000256" key="4">
    <source>
        <dbReference type="ARBA" id="ARBA00023239"/>
    </source>
</evidence>
<dbReference type="Gene3D" id="3.20.20.70">
    <property type="entry name" value="Aldolase class I"/>
    <property type="match status" value="1"/>
</dbReference>
<reference evidence="8 9" key="1">
    <citation type="submission" date="2023-03" db="EMBL/GenBank/DDBJ databases">
        <authorList>
            <person name="Kaur S."/>
            <person name="Espinosa-Saiz D."/>
            <person name="Velazquez E."/>
            <person name="Menendez E."/>
            <person name="diCenzo G.C."/>
        </authorList>
    </citation>
    <scope>NUCLEOTIDE SEQUENCE [LARGE SCALE GENOMIC DNA]</scope>
    <source>
        <strain evidence="8 9">LMG 27395</strain>
    </source>
</reference>
<keyword evidence="9" id="KW-1185">Reference proteome</keyword>
<evidence type="ECO:0000256" key="1">
    <source>
        <dbReference type="ARBA" id="ARBA00004816"/>
    </source>
</evidence>
<evidence type="ECO:0000256" key="7">
    <source>
        <dbReference type="NCBIfam" id="TIGR00126"/>
    </source>
</evidence>
<comment type="similarity">
    <text evidence="2">Belongs to the DeoC/FbaB aldolase family. DeoC type 2 subfamily.</text>
</comment>
<keyword evidence="4 8" id="KW-0456">Lyase</keyword>
<evidence type="ECO:0000256" key="2">
    <source>
        <dbReference type="ARBA" id="ARBA00009473"/>
    </source>
</evidence>
<organism evidence="8 9">
    <name type="scientific">Sinorhizobium numidicum</name>
    <dbReference type="NCBI Taxonomy" id="680248"/>
    <lineage>
        <taxon>Bacteria</taxon>
        <taxon>Pseudomonadati</taxon>
        <taxon>Pseudomonadota</taxon>
        <taxon>Alphaproteobacteria</taxon>
        <taxon>Hyphomicrobiales</taxon>
        <taxon>Rhizobiaceae</taxon>
        <taxon>Sinorhizobium/Ensifer group</taxon>
        <taxon>Sinorhizobium</taxon>
    </lineage>
</organism>
<evidence type="ECO:0000256" key="3">
    <source>
        <dbReference type="ARBA" id="ARBA00012515"/>
    </source>
</evidence>
<dbReference type="PANTHER" id="PTHR10889">
    <property type="entry name" value="DEOXYRIBOSE-PHOSPHATE ALDOLASE"/>
    <property type="match status" value="1"/>
</dbReference>
<dbReference type="Proteomes" id="UP001235547">
    <property type="component" value="Chromosome 1"/>
</dbReference>
<dbReference type="Pfam" id="PF01791">
    <property type="entry name" value="DeoC"/>
    <property type="match status" value="1"/>
</dbReference>
<evidence type="ECO:0000313" key="8">
    <source>
        <dbReference type="EMBL" id="WEX84181.1"/>
    </source>
</evidence>
<dbReference type="SMART" id="SM01133">
    <property type="entry name" value="DeoC"/>
    <property type="match status" value="1"/>
</dbReference>